<evidence type="ECO:0000256" key="5">
    <source>
        <dbReference type="SAM" id="MobiDB-lite"/>
    </source>
</evidence>
<evidence type="ECO:0000256" key="3">
    <source>
        <dbReference type="ARBA" id="ARBA00022989"/>
    </source>
</evidence>
<feature type="region of interest" description="Disordered" evidence="5">
    <location>
        <begin position="130"/>
        <end position="190"/>
    </location>
</feature>
<evidence type="ECO:0000313" key="7">
    <source>
        <dbReference type="EMBL" id="RDW73143.1"/>
    </source>
</evidence>
<keyword evidence="2 6" id="KW-0812">Transmembrane</keyword>
<organism evidence="7 8">
    <name type="scientific">Coleophoma cylindrospora</name>
    <dbReference type="NCBI Taxonomy" id="1849047"/>
    <lineage>
        <taxon>Eukaryota</taxon>
        <taxon>Fungi</taxon>
        <taxon>Dikarya</taxon>
        <taxon>Ascomycota</taxon>
        <taxon>Pezizomycotina</taxon>
        <taxon>Leotiomycetes</taxon>
        <taxon>Helotiales</taxon>
        <taxon>Dermateaceae</taxon>
        <taxon>Coleophoma</taxon>
    </lineage>
</organism>
<dbReference type="GO" id="GO:0016020">
    <property type="term" value="C:membrane"/>
    <property type="evidence" value="ECO:0007669"/>
    <property type="project" value="UniProtKB-SubCell"/>
</dbReference>
<comment type="caution">
    <text evidence="7">The sequence shown here is derived from an EMBL/GenBank/DDBJ whole genome shotgun (WGS) entry which is preliminary data.</text>
</comment>
<gene>
    <name evidence="7" type="ORF">BP6252_07050</name>
</gene>
<dbReference type="CDD" id="cd12087">
    <property type="entry name" value="TM_EGFR-like"/>
    <property type="match status" value="1"/>
</dbReference>
<keyword evidence="3 6" id="KW-1133">Transmembrane helix</keyword>
<evidence type="ECO:0000256" key="2">
    <source>
        <dbReference type="ARBA" id="ARBA00022692"/>
    </source>
</evidence>
<feature type="compositionally biased region" description="Low complexity" evidence="5">
    <location>
        <begin position="130"/>
        <end position="179"/>
    </location>
</feature>
<dbReference type="EMBL" id="PDLM01000007">
    <property type="protein sequence ID" value="RDW73143.1"/>
    <property type="molecule type" value="Genomic_DNA"/>
</dbReference>
<feature type="transmembrane region" description="Helical" evidence="6">
    <location>
        <begin position="195"/>
        <end position="217"/>
    </location>
</feature>
<protein>
    <recommendedName>
        <fullName evidence="9">Mid2 domain-containing protein</fullName>
    </recommendedName>
</protein>
<dbReference type="Proteomes" id="UP000256645">
    <property type="component" value="Unassembled WGS sequence"/>
</dbReference>
<dbReference type="PANTHER" id="PTHR15549">
    <property type="entry name" value="PAIRED IMMUNOGLOBULIN-LIKE TYPE 2 RECEPTOR"/>
    <property type="match status" value="1"/>
</dbReference>
<proteinExistence type="predicted"/>
<feature type="region of interest" description="Disordered" evidence="5">
    <location>
        <begin position="261"/>
        <end position="289"/>
    </location>
</feature>
<sequence>MPANGNSAHGGVCAYVSQTNRVYACPAPDPGCWAWYQTCGKGDAASSSQIYCTGSGTSWCCTADETCTPNVGQINICVSAFGSPNSGESLAIANSVELSALGVTTITATSETATPTPFSSAVYDATGTTTSSSSISSTPSSSSTSVGTSSSSLVSTSPSRTTSSQTSSASGAASASSTTIPVSSNRSKSGLSGGAIAGIVIGSVAGVTIIASLFFLWGKQHAGSSTGGANPPELPSHVLPQQQNMSFNEGLGLNELPSASANAQKHHFSEMPGSEYQRPQELEGMVQYR</sequence>
<comment type="subcellular location">
    <subcellularLocation>
        <location evidence="1">Membrane</location>
        <topology evidence="1">Single-pass membrane protein</topology>
    </subcellularLocation>
</comment>
<evidence type="ECO:0000256" key="1">
    <source>
        <dbReference type="ARBA" id="ARBA00004167"/>
    </source>
</evidence>
<evidence type="ECO:0000256" key="6">
    <source>
        <dbReference type="SAM" id="Phobius"/>
    </source>
</evidence>
<dbReference type="InterPro" id="IPR051694">
    <property type="entry name" value="Immunoregulatory_rcpt-like"/>
</dbReference>
<dbReference type="STRING" id="1849047.A0A3D8RGE8"/>
<dbReference type="OrthoDB" id="3945612at2759"/>
<dbReference type="GO" id="GO:0071944">
    <property type="term" value="C:cell periphery"/>
    <property type="evidence" value="ECO:0007669"/>
    <property type="project" value="UniProtKB-ARBA"/>
</dbReference>
<evidence type="ECO:0000313" key="8">
    <source>
        <dbReference type="Proteomes" id="UP000256645"/>
    </source>
</evidence>
<keyword evidence="4 6" id="KW-0472">Membrane</keyword>
<evidence type="ECO:0000256" key="4">
    <source>
        <dbReference type="ARBA" id="ARBA00023136"/>
    </source>
</evidence>
<evidence type="ECO:0008006" key="9">
    <source>
        <dbReference type="Google" id="ProtNLM"/>
    </source>
</evidence>
<reference evidence="7 8" key="1">
    <citation type="journal article" date="2018" name="IMA Fungus">
        <title>IMA Genome-F 9: Draft genome sequence of Annulohypoxylon stygium, Aspergillus mulundensis, Berkeleyomyces basicola (syn. Thielaviopsis basicola), Ceratocystis smalleyi, two Cercospora beticola strains, Coleophoma cylindrospora, Fusarium fracticaudum, Phialophora cf. hyalina, and Morchella septimelata.</title>
        <authorList>
            <person name="Wingfield B.D."/>
            <person name="Bills G.F."/>
            <person name="Dong Y."/>
            <person name="Huang W."/>
            <person name="Nel W.J."/>
            <person name="Swalarsk-Parry B.S."/>
            <person name="Vaghefi N."/>
            <person name="Wilken P.M."/>
            <person name="An Z."/>
            <person name="de Beer Z.W."/>
            <person name="De Vos L."/>
            <person name="Chen L."/>
            <person name="Duong T.A."/>
            <person name="Gao Y."/>
            <person name="Hammerbacher A."/>
            <person name="Kikkert J.R."/>
            <person name="Li Y."/>
            <person name="Li H."/>
            <person name="Li K."/>
            <person name="Li Q."/>
            <person name="Liu X."/>
            <person name="Ma X."/>
            <person name="Naidoo K."/>
            <person name="Pethybridge S.J."/>
            <person name="Sun J."/>
            <person name="Steenkamp E.T."/>
            <person name="van der Nest M.A."/>
            <person name="van Wyk S."/>
            <person name="Wingfield M.J."/>
            <person name="Xiong C."/>
            <person name="Yue Q."/>
            <person name="Zhang X."/>
        </authorList>
    </citation>
    <scope>NUCLEOTIDE SEQUENCE [LARGE SCALE GENOMIC DNA]</scope>
    <source>
        <strain evidence="7 8">BP6252</strain>
    </source>
</reference>
<keyword evidence="8" id="KW-1185">Reference proteome</keyword>
<dbReference type="AlphaFoldDB" id="A0A3D8RGE8"/>
<name>A0A3D8RGE8_9HELO</name>
<dbReference type="PANTHER" id="PTHR15549:SF33">
    <property type="entry name" value="MEMBRANE PROTEIN WSC4, PUTATIVE (AFU_ORTHOLOGUE AFUA_5G09020)-RELATED"/>
    <property type="match status" value="1"/>
</dbReference>
<accession>A0A3D8RGE8</accession>